<dbReference type="Proteomes" id="UP000735302">
    <property type="component" value="Unassembled WGS sequence"/>
</dbReference>
<proteinExistence type="predicted"/>
<comment type="caution">
    <text evidence="1">The sequence shown here is derived from an EMBL/GenBank/DDBJ whole genome shotgun (WGS) entry which is preliminary data.</text>
</comment>
<name>A0AAV4D3W7_9GAST</name>
<reference evidence="1 2" key="1">
    <citation type="journal article" date="2021" name="Elife">
        <title>Chloroplast acquisition without the gene transfer in kleptoplastic sea slugs, Plakobranchus ocellatus.</title>
        <authorList>
            <person name="Maeda T."/>
            <person name="Takahashi S."/>
            <person name="Yoshida T."/>
            <person name="Shimamura S."/>
            <person name="Takaki Y."/>
            <person name="Nagai Y."/>
            <person name="Toyoda A."/>
            <person name="Suzuki Y."/>
            <person name="Arimoto A."/>
            <person name="Ishii H."/>
            <person name="Satoh N."/>
            <person name="Nishiyama T."/>
            <person name="Hasebe M."/>
            <person name="Maruyama T."/>
            <person name="Minagawa J."/>
            <person name="Obokata J."/>
            <person name="Shigenobu S."/>
        </authorList>
    </citation>
    <scope>NUCLEOTIDE SEQUENCE [LARGE SCALE GENOMIC DNA]</scope>
</reference>
<dbReference type="EMBL" id="BLXT01007346">
    <property type="protein sequence ID" value="GFO38670.1"/>
    <property type="molecule type" value="Genomic_DNA"/>
</dbReference>
<accession>A0AAV4D3W7</accession>
<keyword evidence="2" id="KW-1185">Reference proteome</keyword>
<sequence>MNKNQLEDHGESLIGKEKSWLRMVREWLDGAGRVPKGTDCSCNCLGAVPGGAASDQGWVGRLGWRALDVPWMNRVLEFIILCTWMLSGLCGPWFR</sequence>
<protein>
    <submittedName>
        <fullName evidence="1">Uncharacterized protein</fullName>
    </submittedName>
</protein>
<organism evidence="1 2">
    <name type="scientific">Plakobranchus ocellatus</name>
    <dbReference type="NCBI Taxonomy" id="259542"/>
    <lineage>
        <taxon>Eukaryota</taxon>
        <taxon>Metazoa</taxon>
        <taxon>Spiralia</taxon>
        <taxon>Lophotrochozoa</taxon>
        <taxon>Mollusca</taxon>
        <taxon>Gastropoda</taxon>
        <taxon>Heterobranchia</taxon>
        <taxon>Euthyneura</taxon>
        <taxon>Panpulmonata</taxon>
        <taxon>Sacoglossa</taxon>
        <taxon>Placobranchoidea</taxon>
        <taxon>Plakobranchidae</taxon>
        <taxon>Plakobranchus</taxon>
    </lineage>
</organism>
<dbReference type="AlphaFoldDB" id="A0AAV4D3W7"/>
<evidence type="ECO:0000313" key="2">
    <source>
        <dbReference type="Proteomes" id="UP000735302"/>
    </source>
</evidence>
<evidence type="ECO:0000313" key="1">
    <source>
        <dbReference type="EMBL" id="GFO38670.1"/>
    </source>
</evidence>
<gene>
    <name evidence="1" type="ORF">PoB_006517500</name>
</gene>